<reference evidence="7" key="1">
    <citation type="journal article" date="2015" name="Elife">
        <title>Stem cells and fluid flow drive cyst formation in an invertebrate excretory organ.</title>
        <authorList>
            <person name="Thi-Kim Vu H."/>
            <person name="Rink J.C."/>
            <person name="McKinney S.A."/>
            <person name="McClain M."/>
            <person name="Lakshmanaperumal N."/>
            <person name="Alexander R."/>
            <person name="Sanchez Alvarado A."/>
        </authorList>
    </citation>
    <scope>NUCLEOTIDE SEQUENCE</scope>
</reference>
<dbReference type="InterPro" id="IPR005828">
    <property type="entry name" value="MFS_sugar_transport-like"/>
</dbReference>
<organism evidence="7">
    <name type="scientific">Schmidtea mediterranea</name>
    <name type="common">Freshwater planarian flatworm</name>
    <dbReference type="NCBI Taxonomy" id="79327"/>
    <lineage>
        <taxon>Eukaryota</taxon>
        <taxon>Metazoa</taxon>
        <taxon>Spiralia</taxon>
        <taxon>Lophotrochozoa</taxon>
        <taxon>Platyhelminthes</taxon>
        <taxon>Rhabditophora</taxon>
        <taxon>Seriata</taxon>
        <taxon>Tricladida</taxon>
        <taxon>Continenticola</taxon>
        <taxon>Geoplanoidea</taxon>
        <taxon>Dugesiidae</taxon>
        <taxon>Schmidtea</taxon>
    </lineage>
</organism>
<evidence type="ECO:0000313" key="7">
    <source>
        <dbReference type="EMBL" id="AKN21550.1"/>
    </source>
</evidence>
<feature type="transmembrane region" description="Helical" evidence="5">
    <location>
        <begin position="394"/>
        <end position="417"/>
    </location>
</feature>
<dbReference type="Gene3D" id="1.20.1250.20">
    <property type="entry name" value="MFS general substrate transporter like domains"/>
    <property type="match status" value="1"/>
</dbReference>
<feature type="domain" description="Major facilitator superfamily (MFS) profile" evidence="6">
    <location>
        <begin position="41"/>
        <end position="483"/>
    </location>
</feature>
<feature type="transmembrane region" description="Helical" evidence="5">
    <location>
        <begin position="334"/>
        <end position="353"/>
    </location>
</feature>
<dbReference type="InterPro" id="IPR020846">
    <property type="entry name" value="MFS_dom"/>
</dbReference>
<dbReference type="EMBL" id="KT163600">
    <property type="protein sequence ID" value="AKN21550.1"/>
    <property type="molecule type" value="mRNA"/>
</dbReference>
<dbReference type="SUPFAM" id="SSF103473">
    <property type="entry name" value="MFS general substrate transporter"/>
    <property type="match status" value="1"/>
</dbReference>
<evidence type="ECO:0000259" key="6">
    <source>
        <dbReference type="PROSITE" id="PS50850"/>
    </source>
</evidence>
<dbReference type="PANTHER" id="PTHR24064">
    <property type="entry name" value="SOLUTE CARRIER FAMILY 22 MEMBER"/>
    <property type="match status" value="1"/>
</dbReference>
<evidence type="ECO:0000256" key="1">
    <source>
        <dbReference type="ARBA" id="ARBA00004141"/>
    </source>
</evidence>
<evidence type="ECO:0000256" key="3">
    <source>
        <dbReference type="ARBA" id="ARBA00022989"/>
    </source>
</evidence>
<feature type="transmembrane region" description="Helical" evidence="5">
    <location>
        <begin position="12"/>
        <end position="33"/>
    </location>
</feature>
<sequence>MDYEHLNAKIGGCGLFHYISFMTLSITTFKYVVEFQGLTFALYEPKFSCLVKNISSTIRNSTNLISKDQCQYRLSVNDSWNKCDQWTFEKRFMRNTLINELNLVCDRAFYRELIFTTFFVGCLFSFPFSILSDSIGKRLLLIVSIFLSTIITIGQMVSYQIWQQLVLSFVSGVCKSVYVSLAYTTLIEIIPVSHIDLAATNFWNLYSFGYMSVALFAYIFRSWRQIYILSLITSIFYVLYFWFVPETPRWLMLNKRRNEAFKTMSFIAKINKCTLNKEEFNKWKPIQQVTGKFWNLLKHKTMIYRFLILNFAGWAFSFAYIGSATDLTFASENIFITTFVMGLVELPTGPLSGIMANKLGRKKSVSALSGLGIICLIIMPFIEADSLKSVWQPWLKVCLAMGAKLGFSSAWLIFDIITNELIPTTDRNTAMSLVYITVGLGSIFAPMIHSVLLQFYFAGPFLLYSLLLLITVVLVFAFIPETHHLPVPQTIEQAVSLLIHKEQEWKMDMIQQAEKLGMVHRPSKQLDTEFDKFLL</sequence>
<feature type="transmembrane region" description="Helical" evidence="5">
    <location>
        <begin position="165"/>
        <end position="190"/>
    </location>
</feature>
<accession>A0A0H3YF32</accession>
<name>A0A0H3YF32_SCHMD</name>
<feature type="transmembrane region" description="Helical" evidence="5">
    <location>
        <begin position="202"/>
        <end position="220"/>
    </location>
</feature>
<keyword evidence="2 5" id="KW-0812">Transmembrane</keyword>
<keyword evidence="4 5" id="KW-0472">Membrane</keyword>
<dbReference type="GO" id="GO:0022857">
    <property type="term" value="F:transmembrane transporter activity"/>
    <property type="evidence" value="ECO:0007669"/>
    <property type="project" value="InterPro"/>
</dbReference>
<feature type="transmembrane region" description="Helical" evidence="5">
    <location>
        <begin position="113"/>
        <end position="132"/>
    </location>
</feature>
<dbReference type="Pfam" id="PF00083">
    <property type="entry name" value="Sugar_tr"/>
    <property type="match status" value="1"/>
</dbReference>
<keyword evidence="3 5" id="KW-1133">Transmembrane helix</keyword>
<protein>
    <submittedName>
        <fullName evidence="7">Slc22a-2</fullName>
    </submittedName>
</protein>
<proteinExistence type="evidence at transcript level"/>
<dbReference type="GO" id="GO:0016020">
    <property type="term" value="C:membrane"/>
    <property type="evidence" value="ECO:0007669"/>
    <property type="project" value="UniProtKB-SubCell"/>
</dbReference>
<dbReference type="InterPro" id="IPR036259">
    <property type="entry name" value="MFS_trans_sf"/>
</dbReference>
<comment type="subcellular location">
    <subcellularLocation>
        <location evidence="1">Membrane</location>
        <topology evidence="1">Multi-pass membrane protein</topology>
    </subcellularLocation>
</comment>
<feature type="transmembrane region" description="Helical" evidence="5">
    <location>
        <begin position="139"/>
        <end position="159"/>
    </location>
</feature>
<feature type="transmembrane region" description="Helical" evidence="5">
    <location>
        <begin position="429"/>
        <end position="449"/>
    </location>
</feature>
<dbReference type="OrthoDB" id="2544694at2759"/>
<evidence type="ECO:0000256" key="4">
    <source>
        <dbReference type="ARBA" id="ARBA00023136"/>
    </source>
</evidence>
<gene>
    <name evidence="7" type="primary">slc22a-2</name>
</gene>
<feature type="transmembrane region" description="Helical" evidence="5">
    <location>
        <begin position="365"/>
        <end position="382"/>
    </location>
</feature>
<feature type="transmembrane region" description="Helical" evidence="5">
    <location>
        <begin position="226"/>
        <end position="244"/>
    </location>
</feature>
<dbReference type="AlphaFoldDB" id="A0A0H3YF32"/>
<feature type="transmembrane region" description="Helical" evidence="5">
    <location>
        <begin position="455"/>
        <end position="479"/>
    </location>
</feature>
<feature type="transmembrane region" description="Helical" evidence="5">
    <location>
        <begin position="302"/>
        <end position="322"/>
    </location>
</feature>
<dbReference type="PROSITE" id="PS50850">
    <property type="entry name" value="MFS"/>
    <property type="match status" value="1"/>
</dbReference>
<evidence type="ECO:0000256" key="2">
    <source>
        <dbReference type="ARBA" id="ARBA00022692"/>
    </source>
</evidence>
<evidence type="ECO:0000256" key="5">
    <source>
        <dbReference type="SAM" id="Phobius"/>
    </source>
</evidence>